<evidence type="ECO:0000259" key="2">
    <source>
        <dbReference type="Pfam" id="PF13386"/>
    </source>
</evidence>
<keyword evidence="4" id="KW-1185">Reference proteome</keyword>
<evidence type="ECO:0000256" key="1">
    <source>
        <dbReference type="SAM" id="Phobius"/>
    </source>
</evidence>
<gene>
    <name evidence="3" type="ORF">NYR02_10750</name>
</gene>
<feature type="transmembrane region" description="Helical" evidence="1">
    <location>
        <begin position="52"/>
        <end position="69"/>
    </location>
</feature>
<reference evidence="3" key="1">
    <citation type="journal article" date="2022" name="Front. Microbiol.">
        <title>Genome-based taxonomic rearrangement of Oceanobacter-related bacteria including the description of Thalassolituus hydrocarbonoclasticus sp. nov. and Thalassolituus pacificus sp. nov. and emended description of the genus Thalassolituus.</title>
        <authorList>
            <person name="Dong C."/>
            <person name="Wei L."/>
            <person name="Wang J."/>
            <person name="Lai Q."/>
            <person name="Huang Z."/>
            <person name="Shao Z."/>
        </authorList>
    </citation>
    <scope>NUCLEOTIDE SEQUENCE</scope>
    <source>
        <strain evidence="3">59MF3M-4</strain>
    </source>
</reference>
<proteinExistence type="predicted"/>
<organism evidence="3 4">
    <name type="scientific">Thalassolituus pacificus</name>
    <dbReference type="NCBI Taxonomy" id="2975440"/>
    <lineage>
        <taxon>Bacteria</taxon>
        <taxon>Pseudomonadati</taxon>
        <taxon>Pseudomonadota</taxon>
        <taxon>Gammaproteobacteria</taxon>
        <taxon>Oceanospirillales</taxon>
        <taxon>Oceanospirillaceae</taxon>
        <taxon>Thalassolituus</taxon>
    </lineage>
</organism>
<dbReference type="Pfam" id="PF13386">
    <property type="entry name" value="DsbD_2"/>
    <property type="match status" value="1"/>
</dbReference>
<accession>A0A9X2WGU2</accession>
<reference evidence="3" key="2">
    <citation type="submission" date="2022-08" db="EMBL/GenBank/DDBJ databases">
        <authorList>
            <person name="Dong C."/>
        </authorList>
    </citation>
    <scope>NUCLEOTIDE SEQUENCE</scope>
    <source>
        <strain evidence="3">59MF3M-4</strain>
    </source>
</reference>
<dbReference type="Proteomes" id="UP001147830">
    <property type="component" value="Unassembled WGS sequence"/>
</dbReference>
<dbReference type="PANTHER" id="PTHR42208:SF1">
    <property type="entry name" value="HEAVY METAL TRANSPORTER"/>
    <property type="match status" value="1"/>
</dbReference>
<name>A0A9X2WGU2_9GAMM</name>
<protein>
    <submittedName>
        <fullName evidence="3">Sulfite exporter TauE/SafE family protein</fullName>
    </submittedName>
</protein>
<dbReference type="InterPro" id="IPR039447">
    <property type="entry name" value="UreH-like_TM_dom"/>
</dbReference>
<feature type="transmembrane region" description="Helical" evidence="1">
    <location>
        <begin position="75"/>
        <end position="96"/>
    </location>
</feature>
<dbReference type="PANTHER" id="PTHR42208">
    <property type="entry name" value="HEAVY METAL TRANSPORTER-RELATED"/>
    <property type="match status" value="1"/>
</dbReference>
<evidence type="ECO:0000313" key="4">
    <source>
        <dbReference type="Proteomes" id="UP001147830"/>
    </source>
</evidence>
<comment type="caution">
    <text evidence="3">The sequence shown here is derived from an EMBL/GenBank/DDBJ whole genome shotgun (WGS) entry which is preliminary data.</text>
</comment>
<sequence length="220" mass="23864">MIEPLSLLTAFLLGLFGSSHCLVMCGGIAAAIGSNAGTQRVRVTLLFNAGRILSYSIAGLIVASAGLWLQSQHQWLMLVLRTLAALMLILMGLYIARWSLMLTRIEQLGQGIWKYLQPLTRRFMQSPRAIDRLWLGMLWGWLPCGLIYSTLSWVAANGQPLLGAAAMFAFGLGTLPALFASTLAANVLTPFLSNNRVRQVAGGLLIGFGLWTAASVWLLS</sequence>
<feature type="domain" description="Urease accessory protein UreH-like transmembrane" evidence="2">
    <location>
        <begin position="9"/>
        <end position="211"/>
    </location>
</feature>
<dbReference type="RefSeq" id="WP_260976371.1">
    <property type="nucleotide sequence ID" value="NZ_JAOANI010000019.1"/>
</dbReference>
<feature type="transmembrane region" description="Helical" evidence="1">
    <location>
        <begin position="6"/>
        <end position="32"/>
    </location>
</feature>
<feature type="transmembrane region" description="Helical" evidence="1">
    <location>
        <begin position="133"/>
        <end position="155"/>
    </location>
</feature>
<keyword evidence="1" id="KW-1133">Transmembrane helix</keyword>
<keyword evidence="1" id="KW-0472">Membrane</keyword>
<feature type="transmembrane region" description="Helical" evidence="1">
    <location>
        <begin position="161"/>
        <end position="188"/>
    </location>
</feature>
<dbReference type="AlphaFoldDB" id="A0A9X2WGU2"/>
<feature type="transmembrane region" description="Helical" evidence="1">
    <location>
        <begin position="200"/>
        <end position="219"/>
    </location>
</feature>
<evidence type="ECO:0000313" key="3">
    <source>
        <dbReference type="EMBL" id="MCT7359502.1"/>
    </source>
</evidence>
<dbReference type="EMBL" id="JAOANI010000019">
    <property type="protein sequence ID" value="MCT7359502.1"/>
    <property type="molecule type" value="Genomic_DNA"/>
</dbReference>
<keyword evidence="1" id="KW-0812">Transmembrane</keyword>